<evidence type="ECO:0000256" key="4">
    <source>
        <dbReference type="ARBA" id="ARBA00023004"/>
    </source>
</evidence>
<dbReference type="GO" id="GO:0020037">
    <property type="term" value="F:heme binding"/>
    <property type="evidence" value="ECO:0007669"/>
    <property type="project" value="InterPro"/>
</dbReference>
<feature type="transmembrane region" description="Helical" evidence="7">
    <location>
        <begin position="7"/>
        <end position="24"/>
    </location>
</feature>
<dbReference type="InterPro" id="IPR036396">
    <property type="entry name" value="Cyt_P450_sf"/>
</dbReference>
<dbReference type="EMBL" id="KZ305031">
    <property type="protein sequence ID" value="PIA47895.1"/>
    <property type="molecule type" value="Genomic_DNA"/>
</dbReference>
<dbReference type="InParanoid" id="A0A2G5DWP8"/>
<dbReference type="GO" id="GO:0044550">
    <property type="term" value="P:secondary metabolite biosynthetic process"/>
    <property type="evidence" value="ECO:0007669"/>
    <property type="project" value="UniProtKB-ARBA"/>
</dbReference>
<dbReference type="FunCoup" id="A0A2G5DWP8">
    <property type="interactions" value="245"/>
</dbReference>
<dbReference type="AlphaFoldDB" id="A0A2G5DWP8"/>
<dbReference type="InterPro" id="IPR017972">
    <property type="entry name" value="Cyt_P450_CS"/>
</dbReference>
<dbReference type="GO" id="GO:0004497">
    <property type="term" value="F:monooxygenase activity"/>
    <property type="evidence" value="ECO:0007669"/>
    <property type="project" value="UniProtKB-KW"/>
</dbReference>
<keyword evidence="9" id="KW-1185">Reference proteome</keyword>
<comment type="similarity">
    <text evidence="1 6">Belongs to the cytochrome P450 family.</text>
</comment>
<dbReference type="Pfam" id="PF00067">
    <property type="entry name" value="p450"/>
    <property type="match status" value="1"/>
</dbReference>
<dbReference type="PANTHER" id="PTHR24296">
    <property type="entry name" value="CYTOCHROME P450"/>
    <property type="match status" value="1"/>
</dbReference>
<dbReference type="PRINTS" id="PR00385">
    <property type="entry name" value="P450"/>
</dbReference>
<organism evidence="8 9">
    <name type="scientific">Aquilegia coerulea</name>
    <name type="common">Rocky mountain columbine</name>
    <dbReference type="NCBI Taxonomy" id="218851"/>
    <lineage>
        <taxon>Eukaryota</taxon>
        <taxon>Viridiplantae</taxon>
        <taxon>Streptophyta</taxon>
        <taxon>Embryophyta</taxon>
        <taxon>Tracheophyta</taxon>
        <taxon>Spermatophyta</taxon>
        <taxon>Magnoliopsida</taxon>
        <taxon>Ranunculales</taxon>
        <taxon>Ranunculaceae</taxon>
        <taxon>Thalictroideae</taxon>
        <taxon>Aquilegia</taxon>
    </lineage>
</organism>
<feature type="binding site" description="axial binding residue" evidence="5">
    <location>
        <position position="453"/>
    </location>
    <ligand>
        <name>heme</name>
        <dbReference type="ChEBI" id="CHEBI:30413"/>
    </ligand>
    <ligandPart>
        <name>Fe</name>
        <dbReference type="ChEBI" id="CHEBI:18248"/>
    </ligandPart>
</feature>
<dbReference type="PRINTS" id="PR00463">
    <property type="entry name" value="EP450I"/>
</dbReference>
<evidence type="ECO:0000256" key="6">
    <source>
        <dbReference type="RuleBase" id="RU000461"/>
    </source>
</evidence>
<keyword evidence="2 5" id="KW-0479">Metal-binding</keyword>
<dbReference type="CDD" id="cd11064">
    <property type="entry name" value="CYP86A"/>
    <property type="match status" value="1"/>
</dbReference>
<comment type="cofactor">
    <cofactor evidence="5">
        <name>heme</name>
        <dbReference type="ChEBI" id="CHEBI:30413"/>
    </cofactor>
</comment>
<evidence type="ECO:0000256" key="5">
    <source>
        <dbReference type="PIRSR" id="PIRSR602401-1"/>
    </source>
</evidence>
<dbReference type="PROSITE" id="PS00086">
    <property type="entry name" value="CYTOCHROME_P450"/>
    <property type="match status" value="1"/>
</dbReference>
<dbReference type="STRING" id="218851.A0A2G5DWP8"/>
<evidence type="ECO:0000256" key="2">
    <source>
        <dbReference type="ARBA" id="ARBA00022723"/>
    </source>
</evidence>
<protein>
    <recommendedName>
        <fullName evidence="10">Cytochrome P450</fullName>
    </recommendedName>
</protein>
<evidence type="ECO:0008006" key="10">
    <source>
        <dbReference type="Google" id="ProtNLM"/>
    </source>
</evidence>
<proteinExistence type="inferred from homology"/>
<keyword evidence="7" id="KW-0812">Transmembrane</keyword>
<dbReference type="Proteomes" id="UP000230069">
    <property type="component" value="Unassembled WGS sequence"/>
</dbReference>
<evidence type="ECO:0000256" key="1">
    <source>
        <dbReference type="ARBA" id="ARBA00010617"/>
    </source>
</evidence>
<dbReference type="Gene3D" id="1.10.630.10">
    <property type="entry name" value="Cytochrome P450"/>
    <property type="match status" value="1"/>
</dbReference>
<keyword evidence="4 5" id="KW-0408">Iron</keyword>
<dbReference type="SUPFAM" id="SSF48264">
    <property type="entry name" value="Cytochrome P450"/>
    <property type="match status" value="1"/>
</dbReference>
<gene>
    <name evidence="8" type="ORF">AQUCO_01400473v1</name>
</gene>
<dbReference type="GO" id="GO:0016705">
    <property type="term" value="F:oxidoreductase activity, acting on paired donors, with incorporation or reduction of molecular oxygen"/>
    <property type="evidence" value="ECO:0007669"/>
    <property type="project" value="InterPro"/>
</dbReference>
<evidence type="ECO:0000256" key="3">
    <source>
        <dbReference type="ARBA" id="ARBA00023002"/>
    </source>
</evidence>
<keyword evidence="5 6" id="KW-0349">Heme</keyword>
<dbReference type="InterPro" id="IPR002401">
    <property type="entry name" value="Cyt_P450_E_grp-I"/>
</dbReference>
<keyword evidence="7" id="KW-0472">Membrane</keyword>
<evidence type="ECO:0000313" key="8">
    <source>
        <dbReference type="EMBL" id="PIA47895.1"/>
    </source>
</evidence>
<keyword evidence="3 6" id="KW-0560">Oxidoreductase</keyword>
<reference evidence="8 9" key="1">
    <citation type="submission" date="2017-09" db="EMBL/GenBank/DDBJ databases">
        <title>WGS assembly of Aquilegia coerulea Goldsmith.</title>
        <authorList>
            <person name="Hodges S."/>
            <person name="Kramer E."/>
            <person name="Nordborg M."/>
            <person name="Tomkins J."/>
            <person name="Borevitz J."/>
            <person name="Derieg N."/>
            <person name="Yan J."/>
            <person name="Mihaltcheva S."/>
            <person name="Hayes R.D."/>
            <person name="Rokhsar D."/>
        </authorList>
    </citation>
    <scope>NUCLEOTIDE SEQUENCE [LARGE SCALE GENOMIC DNA]</scope>
    <source>
        <strain evidence="9">cv. Goldsmith</strain>
    </source>
</reference>
<dbReference type="OrthoDB" id="1470350at2759"/>
<evidence type="ECO:0000256" key="7">
    <source>
        <dbReference type="SAM" id="Phobius"/>
    </source>
</evidence>
<accession>A0A2G5DWP8</accession>
<dbReference type="GO" id="GO:0006629">
    <property type="term" value="P:lipid metabolic process"/>
    <property type="evidence" value="ECO:0007669"/>
    <property type="project" value="UniProtKB-ARBA"/>
</dbReference>
<keyword evidence="7" id="KW-1133">Transmembrane helix</keyword>
<sequence>MMKIMDYIGYPEMILAVVCFIYLHHMNSKSILTNWPFIGMLPSLLLNHHRLHDFATDILSRSACTFVFKGPWFTNMTNIVVTTDPANMRHIFNTNFSNYPKGAEFNEFFDILGDGIFNADLDSWKTQRKMAHQFIIHKKFQSFLEQTSVDKVKNGLIPVLEHVLEHNLAVDLQDLFKRFTFDTTLILLSGIDPCSLGIELQKFPFVDALDDAEEAIFYRHIIPVNLWKLQRFLGIGKEKKLIKAREHIDQFIVQCISKKRELQHEKMNKEQEENGVDLLTSYMEQDDGSNSVTFYRDTVLNLMVAGRSTLSSALAWFFWLVSNNPIVEAKIVEELKSKANLPKNVYTKVRMFGMEDLKGLVYLHGAFCETLRLFPSVPFEHKRPMNPEMLPSGHKVDTKTKIIPHLYSMGRMEMIWGKDCLEFKPERWITEEGGIKYVPSYKFMAFNAGPRTCLGKEIAFTQMRMVAATILYNYKVKVVEGHRISPKNSIILYMNHGMKVKIGRRV</sequence>
<evidence type="ECO:0000313" key="9">
    <source>
        <dbReference type="Proteomes" id="UP000230069"/>
    </source>
</evidence>
<name>A0A2G5DWP8_AQUCA</name>
<dbReference type="InterPro" id="IPR001128">
    <property type="entry name" value="Cyt_P450"/>
</dbReference>
<dbReference type="GO" id="GO:0005506">
    <property type="term" value="F:iron ion binding"/>
    <property type="evidence" value="ECO:0007669"/>
    <property type="project" value="InterPro"/>
</dbReference>
<keyword evidence="6" id="KW-0503">Monooxygenase</keyword>